<dbReference type="InterPro" id="IPR031107">
    <property type="entry name" value="Small_HSP"/>
</dbReference>
<reference evidence="4 5" key="1">
    <citation type="submission" date="2019-02" db="EMBL/GenBank/DDBJ databases">
        <title>Deep-cultivation of Planctomycetes and their phenomic and genomic characterization uncovers novel biology.</title>
        <authorList>
            <person name="Wiegand S."/>
            <person name="Jogler M."/>
            <person name="Boedeker C."/>
            <person name="Pinto D."/>
            <person name="Vollmers J."/>
            <person name="Rivas-Marin E."/>
            <person name="Kohn T."/>
            <person name="Peeters S.H."/>
            <person name="Heuer A."/>
            <person name="Rast P."/>
            <person name="Oberbeckmann S."/>
            <person name="Bunk B."/>
            <person name="Jeske O."/>
            <person name="Meyerdierks A."/>
            <person name="Storesund J.E."/>
            <person name="Kallscheuer N."/>
            <person name="Luecker S."/>
            <person name="Lage O.M."/>
            <person name="Pohl T."/>
            <person name="Merkel B.J."/>
            <person name="Hornburger P."/>
            <person name="Mueller R.-W."/>
            <person name="Bruemmer F."/>
            <person name="Labrenz M."/>
            <person name="Spormann A.M."/>
            <person name="Op den Camp H."/>
            <person name="Overmann J."/>
            <person name="Amann R."/>
            <person name="Jetten M.S.M."/>
            <person name="Mascher T."/>
            <person name="Medema M.H."/>
            <person name="Devos D.P."/>
            <person name="Kaster A.-K."/>
            <person name="Ovreas L."/>
            <person name="Rohde M."/>
            <person name="Galperin M.Y."/>
            <person name="Jogler C."/>
        </authorList>
    </citation>
    <scope>NUCLEOTIDE SEQUENCE [LARGE SCALE GENOMIC DNA]</scope>
    <source>
        <strain evidence="4 5">Pan216</strain>
    </source>
</reference>
<evidence type="ECO:0000256" key="1">
    <source>
        <dbReference type="PROSITE-ProRule" id="PRU00285"/>
    </source>
</evidence>
<protein>
    <submittedName>
        <fullName evidence="4">18 kDa heat shock protein</fullName>
    </submittedName>
</protein>
<dbReference type="InterPro" id="IPR008978">
    <property type="entry name" value="HSP20-like_chaperone"/>
</dbReference>
<dbReference type="CDD" id="cd06464">
    <property type="entry name" value="ACD_sHsps-like"/>
    <property type="match status" value="1"/>
</dbReference>
<dbReference type="InterPro" id="IPR002068">
    <property type="entry name" value="A-crystallin/Hsp20_dom"/>
</dbReference>
<keyword evidence="5" id="KW-1185">Reference proteome</keyword>
<dbReference type="Pfam" id="PF00011">
    <property type="entry name" value="HSP20"/>
    <property type="match status" value="1"/>
</dbReference>
<dbReference type="Proteomes" id="UP000317093">
    <property type="component" value="Chromosome"/>
</dbReference>
<dbReference type="RefSeq" id="WP_419192849.1">
    <property type="nucleotide sequence ID" value="NZ_CP036279.1"/>
</dbReference>
<comment type="similarity">
    <text evidence="1 2">Belongs to the small heat shock protein (HSP20) family.</text>
</comment>
<organism evidence="4 5">
    <name type="scientific">Kolteria novifilia</name>
    <dbReference type="NCBI Taxonomy" id="2527975"/>
    <lineage>
        <taxon>Bacteria</taxon>
        <taxon>Pseudomonadati</taxon>
        <taxon>Planctomycetota</taxon>
        <taxon>Planctomycetia</taxon>
        <taxon>Kolteriales</taxon>
        <taxon>Kolteriaceae</taxon>
        <taxon>Kolteria</taxon>
    </lineage>
</organism>
<dbReference type="EMBL" id="CP036279">
    <property type="protein sequence ID" value="QDU63795.1"/>
    <property type="molecule type" value="Genomic_DNA"/>
</dbReference>
<dbReference type="PANTHER" id="PTHR11527">
    <property type="entry name" value="HEAT-SHOCK PROTEIN 20 FAMILY MEMBER"/>
    <property type="match status" value="1"/>
</dbReference>
<evidence type="ECO:0000256" key="2">
    <source>
        <dbReference type="RuleBase" id="RU003616"/>
    </source>
</evidence>
<evidence type="ECO:0000313" key="5">
    <source>
        <dbReference type="Proteomes" id="UP000317093"/>
    </source>
</evidence>
<feature type="domain" description="SHSP" evidence="3">
    <location>
        <begin position="21"/>
        <end position="132"/>
    </location>
</feature>
<proteinExistence type="inferred from homology"/>
<evidence type="ECO:0000259" key="3">
    <source>
        <dbReference type="PROSITE" id="PS01031"/>
    </source>
</evidence>
<dbReference type="PROSITE" id="PS01031">
    <property type="entry name" value="SHSP"/>
    <property type="match status" value="1"/>
</dbReference>
<gene>
    <name evidence="4" type="ORF">Pan216_46760</name>
</gene>
<keyword evidence="4" id="KW-0346">Stress response</keyword>
<name>A0A518B9Y2_9BACT</name>
<dbReference type="AlphaFoldDB" id="A0A518B9Y2"/>
<evidence type="ECO:0000313" key="4">
    <source>
        <dbReference type="EMBL" id="QDU63795.1"/>
    </source>
</evidence>
<dbReference type="Gene3D" id="2.60.40.790">
    <property type="match status" value="1"/>
</dbReference>
<sequence>MSNESTSLEQAQCQEPKVRARSGWTYRPDVDVVETAEGITLVADLPGADVSSIDVKYEQGTLTISASIPLRQDESTKYLVNEYGVGDYHRQFNIRQDIDASKIEANYVDGVLTVRLPKPEVAQPRKITVKAE</sequence>
<dbReference type="SUPFAM" id="SSF49764">
    <property type="entry name" value="HSP20-like chaperones"/>
    <property type="match status" value="1"/>
</dbReference>
<accession>A0A518B9Y2</accession>
<dbReference type="KEGG" id="knv:Pan216_46760"/>